<dbReference type="InterPro" id="IPR054363">
    <property type="entry name" value="GH95_cat"/>
</dbReference>
<dbReference type="Gene3D" id="2.70.98.50">
    <property type="entry name" value="putative glycoside hydrolase family protein from bacillus halodurans"/>
    <property type="match status" value="1"/>
</dbReference>
<feature type="domain" description="Glycosyl hydrolase family 95 catalytic" evidence="3">
    <location>
        <begin position="460"/>
        <end position="853"/>
    </location>
</feature>
<dbReference type="PANTHER" id="PTHR31084">
    <property type="entry name" value="ALPHA-L-FUCOSIDASE 2"/>
    <property type="match status" value="1"/>
</dbReference>
<dbReference type="GO" id="GO:0004560">
    <property type="term" value="F:alpha-L-fucosidase activity"/>
    <property type="evidence" value="ECO:0007669"/>
    <property type="project" value="TreeGrafter"/>
</dbReference>
<dbReference type="SUPFAM" id="SSF49785">
    <property type="entry name" value="Galactose-binding domain-like"/>
    <property type="match status" value="1"/>
</dbReference>
<gene>
    <name evidence="4" type="ORF">LV89_01469</name>
</gene>
<evidence type="ECO:0000259" key="3">
    <source>
        <dbReference type="Pfam" id="PF22124"/>
    </source>
</evidence>
<dbReference type="InterPro" id="IPR008928">
    <property type="entry name" value="6-hairpin_glycosidase_sf"/>
</dbReference>
<dbReference type="InterPro" id="IPR027414">
    <property type="entry name" value="GH95_N_dom"/>
</dbReference>
<comment type="caution">
    <text evidence="4">The sequence shown here is derived from an EMBL/GenBank/DDBJ whole genome shotgun (WGS) entry which is preliminary data.</text>
</comment>
<organism evidence="4 5">
    <name type="scientific">Arcicella aurantiaca</name>
    <dbReference type="NCBI Taxonomy" id="591202"/>
    <lineage>
        <taxon>Bacteria</taxon>
        <taxon>Pseudomonadati</taxon>
        <taxon>Bacteroidota</taxon>
        <taxon>Cytophagia</taxon>
        <taxon>Cytophagales</taxon>
        <taxon>Flectobacillaceae</taxon>
        <taxon>Arcicella</taxon>
    </lineage>
</organism>
<dbReference type="Gene3D" id="2.60.120.260">
    <property type="entry name" value="Galactose-binding domain-like"/>
    <property type="match status" value="1"/>
</dbReference>
<sequence>MLTRFSSYFFSTFILCFFVFSINVKAQNYQLWYDKPAQKWTDALPIGNGRLGAMIFGGVQEDRIQFNEETLWTGEPRNYNRDDAAKYLPKIRQLLQEGNQKEAEALAEKHFLGLKSKEGDREKWLSEIQQLKNLGGNPVLENFDDSAWKTMQVPSYEGWEAVGFEGLDGAVWLRTTIDIPQEFVGKSVVLDLNRIRDQDFTYVNGQLVGTTNNFEPRKYTIPANVLKVGKNLIAILVLNFADKGGVSGYKDTSKPISAYILGDEQKKITLNGLWKYKIQDDEPPAVSKYQADYQPFGDLLLRFNKIKAFTDYKRSLNLEKAISETSFTSSGIHFKRTYLASQPEQVIAIHLSADKLKSIDFEAIMNSPHKHFIAKKINENTLSLSVKVRNGALYGEAFLQIQTKNGKVKVTNEKISVEGADEATLYLTAATNFVNYHDVSANPFAKCQATIVKLKGKNFPQVFKNHLAEYQSYYHKFAIQFGKSPNENLPTNLRLEKFGTESDPNLAALYVQYSRYLLISSSRPNTQPANLQGIWNDLLSPPWGSKYTTNINAQMNYWGAEVLNLSALHQPMINMIKELAKRGEETAQKYYHARGWLVHHNTDIWRGTAPINASNHGIWVTGGAWLSQHLWQHYLYTNDEQFLQKTGYPIMKSAALFFVDFLVKDPKTGYLVSSPSNSPEQGGLVIGPTMDHQIIRELFKSCINASELLGIDKELRDTLKQKYAQIAPNKIGKHGQLQEWMEDKDDPENKHRHVSHLWGVFPGNDINWADSTMMKAARQSLIYRGDEGTGWSLAWKINFWARFLEGEHALKMIKMLLRPASGAGGSYLNLFDAHPPFQIDGNFGGASGIAEMLIQSQGDKIEILPAIPADWKDGSVKGICARGGISLDFSWKNGKIIALEIQSETKTNCTIRYNNQIREVKNLKGKLTIL</sequence>
<reference evidence="4 5" key="1">
    <citation type="submission" date="2018-05" db="EMBL/GenBank/DDBJ databases">
        <title>Genomic Encyclopedia of Archaeal and Bacterial Type Strains, Phase II (KMG-II): from individual species to whole genera.</title>
        <authorList>
            <person name="Goeker M."/>
        </authorList>
    </citation>
    <scope>NUCLEOTIDE SEQUENCE [LARGE SCALE GENOMIC DNA]</scope>
    <source>
        <strain evidence="4 5">DSM 22214</strain>
    </source>
</reference>
<proteinExistence type="predicted"/>
<dbReference type="InterPro" id="IPR049053">
    <property type="entry name" value="AFCA-like_C"/>
</dbReference>
<dbReference type="OrthoDB" id="9802600at2"/>
<dbReference type="RefSeq" id="WP_109742231.1">
    <property type="nucleotide sequence ID" value="NZ_QGGO01000006.1"/>
</dbReference>
<dbReference type="InterPro" id="IPR012341">
    <property type="entry name" value="6hp_glycosidase-like_sf"/>
</dbReference>
<dbReference type="SUPFAM" id="SSF48208">
    <property type="entry name" value="Six-hairpin glycosidases"/>
    <property type="match status" value="1"/>
</dbReference>
<feature type="domain" description="Glycosyl hydrolase family 95 N-terminal" evidence="1">
    <location>
        <begin position="289"/>
        <end position="435"/>
    </location>
</feature>
<feature type="domain" description="Glycosyl hydrolase family 95 N-terminal" evidence="1">
    <location>
        <begin position="31"/>
        <end position="113"/>
    </location>
</feature>
<accession>A0A316E9Y2</accession>
<evidence type="ECO:0000313" key="4">
    <source>
        <dbReference type="EMBL" id="PWK27578.1"/>
    </source>
</evidence>
<dbReference type="EMBL" id="QGGO01000006">
    <property type="protein sequence ID" value="PWK27578.1"/>
    <property type="molecule type" value="Genomic_DNA"/>
</dbReference>
<dbReference type="InterPro" id="IPR008979">
    <property type="entry name" value="Galactose-bd-like_sf"/>
</dbReference>
<feature type="domain" description="Alpha fucosidase A-like C-terminal" evidence="2">
    <location>
        <begin position="855"/>
        <end position="918"/>
    </location>
</feature>
<dbReference type="GO" id="GO:0005975">
    <property type="term" value="P:carbohydrate metabolic process"/>
    <property type="evidence" value="ECO:0007669"/>
    <property type="project" value="InterPro"/>
</dbReference>
<dbReference type="Pfam" id="PF14498">
    <property type="entry name" value="Glyco_hyd_65N_2"/>
    <property type="match status" value="2"/>
</dbReference>
<dbReference type="Pfam" id="PF22124">
    <property type="entry name" value="Glyco_hydro_95_cat"/>
    <property type="match status" value="1"/>
</dbReference>
<dbReference type="PANTHER" id="PTHR31084:SF0">
    <property type="entry name" value="ALPHA-L-FUCOSIDASE 2"/>
    <property type="match status" value="1"/>
</dbReference>
<keyword evidence="5" id="KW-1185">Reference proteome</keyword>
<dbReference type="Proteomes" id="UP000245489">
    <property type="component" value="Unassembled WGS sequence"/>
</dbReference>
<evidence type="ECO:0000259" key="2">
    <source>
        <dbReference type="Pfam" id="PF21307"/>
    </source>
</evidence>
<dbReference type="Pfam" id="PF21307">
    <property type="entry name" value="Glyco_hydro_95_C"/>
    <property type="match status" value="1"/>
</dbReference>
<protein>
    <submittedName>
        <fullName evidence="4">Alpha-L-fucosidase 2</fullName>
    </submittedName>
</protein>
<evidence type="ECO:0000313" key="5">
    <source>
        <dbReference type="Proteomes" id="UP000245489"/>
    </source>
</evidence>
<dbReference type="Gene3D" id="1.50.10.10">
    <property type="match status" value="1"/>
</dbReference>
<name>A0A316E9Y2_9BACT</name>
<evidence type="ECO:0000259" key="1">
    <source>
        <dbReference type="Pfam" id="PF14498"/>
    </source>
</evidence>
<dbReference type="AlphaFoldDB" id="A0A316E9Y2"/>